<dbReference type="EMBL" id="JAAHCF010000509">
    <property type="protein sequence ID" value="KAK8143463.1"/>
    <property type="molecule type" value="Genomic_DNA"/>
</dbReference>
<evidence type="ECO:0000313" key="3">
    <source>
        <dbReference type="Proteomes" id="UP001397290"/>
    </source>
</evidence>
<gene>
    <name evidence="2" type="ORF">G3M48_007194</name>
</gene>
<keyword evidence="1" id="KW-0812">Transmembrane</keyword>
<evidence type="ECO:0000313" key="2">
    <source>
        <dbReference type="EMBL" id="KAK8143463.1"/>
    </source>
</evidence>
<organism evidence="2 3">
    <name type="scientific">Beauveria asiatica</name>
    <dbReference type="NCBI Taxonomy" id="1069075"/>
    <lineage>
        <taxon>Eukaryota</taxon>
        <taxon>Fungi</taxon>
        <taxon>Dikarya</taxon>
        <taxon>Ascomycota</taxon>
        <taxon>Pezizomycotina</taxon>
        <taxon>Sordariomycetes</taxon>
        <taxon>Hypocreomycetidae</taxon>
        <taxon>Hypocreales</taxon>
        <taxon>Cordycipitaceae</taxon>
        <taxon>Beauveria</taxon>
    </lineage>
</organism>
<sequence length="264" mass="29252">MGKPSTPKDAPPERPWTVTLDTSARYRLDKVSVPVLLILGSAAQCLLSLALPASWATVPLASCLFISLLGFLLNRSLGAVPRNVIPGRLTVQLPRADSSPDSRGTAAEVVVFHVGAQFNHPLGNRCPGAKEMGEYFNAMVADIERRRDELGLLGLNVWTATIDGSLTTLATIYCRDEESLRRFAHEDLHRRAWDLFSARRFPHIGVYHETFIVPKDYDCLFINCKPMLLGAATSRARGESTVGGLDKLGRQKEHTYGRRSEQFY</sequence>
<dbReference type="AlphaFoldDB" id="A0AAW0RN46"/>
<accession>A0AAW0RN46</accession>
<dbReference type="Pfam" id="PF13826">
    <property type="entry name" value="Monooxy_af470-like"/>
    <property type="match status" value="1"/>
</dbReference>
<feature type="transmembrane region" description="Helical" evidence="1">
    <location>
        <begin position="55"/>
        <end position="73"/>
    </location>
</feature>
<reference evidence="2 3" key="1">
    <citation type="submission" date="2020-02" db="EMBL/GenBank/DDBJ databases">
        <title>Comparative genomics of the hypocrealean fungal genus Beauvera.</title>
        <authorList>
            <person name="Showalter D.N."/>
            <person name="Bushley K.E."/>
            <person name="Rehner S.A."/>
        </authorList>
    </citation>
    <scope>NUCLEOTIDE SEQUENCE [LARGE SCALE GENOMIC DNA]</scope>
    <source>
        <strain evidence="2 3">ARSEF4384</strain>
    </source>
</reference>
<evidence type="ECO:0008006" key="4">
    <source>
        <dbReference type="Google" id="ProtNLM"/>
    </source>
</evidence>
<name>A0AAW0RN46_9HYPO</name>
<dbReference type="InterPro" id="IPR025444">
    <property type="entry name" value="Monooxy_af470"/>
</dbReference>
<proteinExistence type="predicted"/>
<keyword evidence="1" id="KW-1133">Transmembrane helix</keyword>
<keyword evidence="3" id="KW-1185">Reference proteome</keyword>
<dbReference type="Proteomes" id="UP001397290">
    <property type="component" value="Unassembled WGS sequence"/>
</dbReference>
<keyword evidence="1" id="KW-0472">Membrane</keyword>
<comment type="caution">
    <text evidence="2">The sequence shown here is derived from an EMBL/GenBank/DDBJ whole genome shotgun (WGS) entry which is preliminary data.</text>
</comment>
<evidence type="ECO:0000256" key="1">
    <source>
        <dbReference type="SAM" id="Phobius"/>
    </source>
</evidence>
<protein>
    <recommendedName>
        <fullName evidence="4">Monooxygenase</fullName>
    </recommendedName>
</protein>